<accession>A0ABZ1T6X2</accession>
<dbReference type="InterPro" id="IPR036388">
    <property type="entry name" value="WH-like_DNA-bd_sf"/>
</dbReference>
<gene>
    <name evidence="2" type="ORF">OG517_06020</name>
</gene>
<keyword evidence="3" id="KW-1185">Reference proteome</keyword>
<dbReference type="InterPro" id="IPR016032">
    <property type="entry name" value="Sig_transdc_resp-reg_C-effctor"/>
</dbReference>
<feature type="domain" description="HTH luxR-type" evidence="1">
    <location>
        <begin position="1"/>
        <end position="35"/>
    </location>
</feature>
<dbReference type="PROSITE" id="PS50043">
    <property type="entry name" value="HTH_LUXR_2"/>
    <property type="match status" value="1"/>
</dbReference>
<evidence type="ECO:0000259" key="1">
    <source>
        <dbReference type="PROSITE" id="PS50043"/>
    </source>
</evidence>
<dbReference type="SUPFAM" id="SSF46894">
    <property type="entry name" value="C-terminal effector domain of the bipartite response regulators"/>
    <property type="match status" value="1"/>
</dbReference>
<dbReference type="EMBL" id="CP108090">
    <property type="protein sequence ID" value="WUQ11017.1"/>
    <property type="molecule type" value="Genomic_DNA"/>
</dbReference>
<reference evidence="2" key="1">
    <citation type="submission" date="2022-10" db="EMBL/GenBank/DDBJ databases">
        <title>The complete genomes of actinobacterial strains from the NBC collection.</title>
        <authorList>
            <person name="Joergensen T.S."/>
            <person name="Alvarez Arevalo M."/>
            <person name="Sterndorff E.B."/>
            <person name="Faurdal D."/>
            <person name="Vuksanovic O."/>
            <person name="Mourched A.-S."/>
            <person name="Charusanti P."/>
            <person name="Shaw S."/>
            <person name="Blin K."/>
            <person name="Weber T."/>
        </authorList>
    </citation>
    <scope>NUCLEOTIDE SEQUENCE</scope>
    <source>
        <strain evidence="2">NBC_00248</strain>
    </source>
</reference>
<organism evidence="2 3">
    <name type="scientific">Streptomyces virginiae</name>
    <name type="common">Streptomyces cinnamonensis</name>
    <dbReference type="NCBI Taxonomy" id="1961"/>
    <lineage>
        <taxon>Bacteria</taxon>
        <taxon>Bacillati</taxon>
        <taxon>Actinomycetota</taxon>
        <taxon>Actinomycetes</taxon>
        <taxon>Kitasatosporales</taxon>
        <taxon>Streptomycetaceae</taxon>
        <taxon>Streptomyces</taxon>
    </lineage>
</organism>
<proteinExistence type="predicted"/>
<dbReference type="Pfam" id="PF00196">
    <property type="entry name" value="GerE"/>
    <property type="match status" value="1"/>
</dbReference>
<sequence>MSISRRTVSTHVSNIYRKLEMASRVELAAEIIHGRHPDRAQPEN</sequence>
<evidence type="ECO:0000313" key="3">
    <source>
        <dbReference type="Proteomes" id="UP001432039"/>
    </source>
</evidence>
<dbReference type="Proteomes" id="UP001432039">
    <property type="component" value="Chromosome"/>
</dbReference>
<evidence type="ECO:0000313" key="2">
    <source>
        <dbReference type="EMBL" id="WUQ11017.1"/>
    </source>
</evidence>
<protein>
    <submittedName>
        <fullName evidence="2">LuxR C-terminal-related transcriptional regulator</fullName>
    </submittedName>
</protein>
<dbReference type="RefSeq" id="WP_328960539.1">
    <property type="nucleotide sequence ID" value="NZ_CP108090.1"/>
</dbReference>
<dbReference type="Gene3D" id="1.10.10.10">
    <property type="entry name" value="Winged helix-like DNA-binding domain superfamily/Winged helix DNA-binding domain"/>
    <property type="match status" value="1"/>
</dbReference>
<dbReference type="InterPro" id="IPR000792">
    <property type="entry name" value="Tscrpt_reg_LuxR_C"/>
</dbReference>
<name>A0ABZ1T6X2_STRVG</name>